<feature type="non-terminal residue" evidence="1">
    <location>
        <position position="1"/>
    </location>
</feature>
<reference evidence="1" key="1">
    <citation type="submission" date="2023-10" db="EMBL/GenBank/DDBJ databases">
        <authorList>
            <person name="Chen Y."/>
            <person name="Shah S."/>
            <person name="Dougan E. K."/>
            <person name="Thang M."/>
            <person name="Chan C."/>
        </authorList>
    </citation>
    <scope>NUCLEOTIDE SEQUENCE [LARGE SCALE GENOMIC DNA]</scope>
</reference>
<name>A0ABN9URN5_9DINO</name>
<evidence type="ECO:0000313" key="2">
    <source>
        <dbReference type="Proteomes" id="UP001189429"/>
    </source>
</evidence>
<sequence length="226" mass="24310">ERGRAHFGRWCNGTLPAQEGRRGALQRLLGQAQVSSTDGLRQLEQEKAALGDSLERLRVAAEAAQSAQHEQLATALLDQEDSSADVRALQRAAARLSKERSPANAGPVKVLKQLEAEAEGSERRHAKQAQLLQTSASGGASAREVSRLEGEYRGKTARIEEVQHLFYTTQRSLAILTNAIEDESAYLADVQSVCDVERVVYQRIQGTAVPALRGALAGLASGTSTP</sequence>
<protein>
    <submittedName>
        <fullName evidence="1">Uncharacterized protein</fullName>
    </submittedName>
</protein>
<keyword evidence="2" id="KW-1185">Reference proteome</keyword>
<dbReference type="Proteomes" id="UP001189429">
    <property type="component" value="Unassembled WGS sequence"/>
</dbReference>
<comment type="caution">
    <text evidence="1">The sequence shown here is derived from an EMBL/GenBank/DDBJ whole genome shotgun (WGS) entry which is preliminary data.</text>
</comment>
<gene>
    <name evidence="1" type="ORF">PCOR1329_LOCUS51029</name>
</gene>
<feature type="non-terminal residue" evidence="1">
    <location>
        <position position="226"/>
    </location>
</feature>
<proteinExistence type="predicted"/>
<organism evidence="1 2">
    <name type="scientific">Prorocentrum cordatum</name>
    <dbReference type="NCBI Taxonomy" id="2364126"/>
    <lineage>
        <taxon>Eukaryota</taxon>
        <taxon>Sar</taxon>
        <taxon>Alveolata</taxon>
        <taxon>Dinophyceae</taxon>
        <taxon>Prorocentrales</taxon>
        <taxon>Prorocentraceae</taxon>
        <taxon>Prorocentrum</taxon>
    </lineage>
</organism>
<evidence type="ECO:0000313" key="1">
    <source>
        <dbReference type="EMBL" id="CAK0862683.1"/>
    </source>
</evidence>
<dbReference type="EMBL" id="CAUYUJ010016184">
    <property type="protein sequence ID" value="CAK0862683.1"/>
    <property type="molecule type" value="Genomic_DNA"/>
</dbReference>
<accession>A0ABN9URN5</accession>